<feature type="signal peptide" evidence="1">
    <location>
        <begin position="1"/>
        <end position="18"/>
    </location>
</feature>
<comment type="caution">
    <text evidence="2">The sequence shown here is derived from an EMBL/GenBank/DDBJ whole genome shotgun (WGS) entry which is preliminary data.</text>
</comment>
<dbReference type="PROSITE" id="PS51257">
    <property type="entry name" value="PROKAR_LIPOPROTEIN"/>
    <property type="match status" value="1"/>
</dbReference>
<evidence type="ECO:0008006" key="4">
    <source>
        <dbReference type="Google" id="ProtNLM"/>
    </source>
</evidence>
<dbReference type="SUPFAM" id="SSF53850">
    <property type="entry name" value="Periplasmic binding protein-like II"/>
    <property type="match status" value="1"/>
</dbReference>
<evidence type="ECO:0000313" key="3">
    <source>
        <dbReference type="Proteomes" id="UP000523161"/>
    </source>
</evidence>
<dbReference type="AlphaFoldDB" id="A0A7Y5AS52"/>
<dbReference type="EMBL" id="JABSOD010000014">
    <property type="protein sequence ID" value="NRQ43557.1"/>
    <property type="molecule type" value="Genomic_DNA"/>
</dbReference>
<organism evidence="2 3">
    <name type="scientific">Rheinheimera lutimaris</name>
    <dbReference type="NCBI Taxonomy" id="2740584"/>
    <lineage>
        <taxon>Bacteria</taxon>
        <taxon>Pseudomonadati</taxon>
        <taxon>Pseudomonadota</taxon>
        <taxon>Gammaproteobacteria</taxon>
        <taxon>Chromatiales</taxon>
        <taxon>Chromatiaceae</taxon>
        <taxon>Rheinheimera</taxon>
    </lineage>
</organism>
<evidence type="ECO:0000313" key="2">
    <source>
        <dbReference type="EMBL" id="NRQ43557.1"/>
    </source>
</evidence>
<accession>A0A7Y5AS52</accession>
<evidence type="ECO:0000256" key="1">
    <source>
        <dbReference type="SAM" id="SignalP"/>
    </source>
</evidence>
<dbReference type="Proteomes" id="UP000523161">
    <property type="component" value="Unassembled WGS sequence"/>
</dbReference>
<feature type="chain" id="PRO_5030973188" description="Solute-binding protein family 3/N-terminal domain-containing protein" evidence="1">
    <location>
        <begin position="19"/>
        <end position="210"/>
    </location>
</feature>
<keyword evidence="3" id="KW-1185">Reference proteome</keyword>
<protein>
    <recommendedName>
        <fullName evidence="4">Solute-binding protein family 3/N-terminal domain-containing protein</fullName>
    </recommendedName>
</protein>
<dbReference type="RefSeq" id="WP_173501797.1">
    <property type="nucleotide sequence ID" value="NZ_JABSOD010000014.1"/>
</dbReference>
<gene>
    <name evidence="2" type="ORF">HRH59_13470</name>
</gene>
<name>A0A7Y5AS52_9GAMM</name>
<reference evidence="2 3" key="1">
    <citation type="submission" date="2020-06" db="EMBL/GenBank/DDBJ databases">
        <title>Rheinheimera sp. nov., a marine bacterium isolated from coastal.</title>
        <authorList>
            <person name="Yu Q."/>
            <person name="Qi Y."/>
            <person name="Pu J."/>
        </authorList>
    </citation>
    <scope>NUCLEOTIDE SEQUENCE [LARGE SCALE GENOMIC DNA]</scope>
    <source>
        <strain evidence="2 3">YQF-2</strain>
    </source>
</reference>
<sequence length="210" mass="23692">MKPSVLAVLLLVCSCALAQPVRIGMPLGDSALRQKLQRQLTQAYTGLGYQPQFIALPSQRRFRLLKDGLIDADLFRICQLDETHPELLVVPVPLDTLRLNAYSLSADKLVNWQQRSDLLISHIRGFKMAEQQEFAGVRVLVSSDEQAFGLMLQGRVEIVLEDGRTAERFLTQQPELAGIAKQQVADFDVCHILNHNWQPLLPALTRQLRQ</sequence>
<proteinExistence type="predicted"/>
<keyword evidence="1" id="KW-0732">Signal</keyword>